<dbReference type="STRING" id="1121316.SAMN02745207_00448"/>
<dbReference type="Proteomes" id="UP000184447">
    <property type="component" value="Unassembled WGS sequence"/>
</dbReference>
<name>A0A1M5RDJ4_9CLOT</name>
<dbReference type="EMBL" id="FQXM01000003">
    <property type="protein sequence ID" value="SHH23863.1"/>
    <property type="molecule type" value="Genomic_DNA"/>
</dbReference>
<dbReference type="OrthoDB" id="2078722at2"/>
<organism evidence="2 3">
    <name type="scientific">Clostridium grantii DSM 8605</name>
    <dbReference type="NCBI Taxonomy" id="1121316"/>
    <lineage>
        <taxon>Bacteria</taxon>
        <taxon>Bacillati</taxon>
        <taxon>Bacillota</taxon>
        <taxon>Clostridia</taxon>
        <taxon>Eubacteriales</taxon>
        <taxon>Clostridiaceae</taxon>
        <taxon>Clostridium</taxon>
    </lineage>
</organism>
<dbReference type="RefSeq" id="WP_073336575.1">
    <property type="nucleotide sequence ID" value="NZ_FQXM01000003.1"/>
</dbReference>
<evidence type="ECO:0000259" key="1">
    <source>
        <dbReference type="Pfam" id="PF13255"/>
    </source>
</evidence>
<accession>A0A1M5RDJ4</accession>
<feature type="domain" description="DUF4046" evidence="1">
    <location>
        <begin position="19"/>
        <end position="103"/>
    </location>
</feature>
<evidence type="ECO:0000313" key="2">
    <source>
        <dbReference type="EMBL" id="SHH23863.1"/>
    </source>
</evidence>
<sequence length="220" mass="26021">MNSISNTYSKEDLIKLTPIEIYELVRSGQLKSFPNFFWTCSQSEIYAPEIIRYLIENLLHWNDEDIKKKLRKSTFRDNYLGGLFCNKYKDSPFEAISKAYPEKDFKPWDLVNAPNYYWQGEKGKENAIAATKWLLEEKLKWSYEDIIENLNHQIFIDNNLLGMLKKAFNASLYIAMESTYPGQFKKWELGTHVVNGSWNKYEGILAVKWLLEDKLKWSDE</sequence>
<proteinExistence type="predicted"/>
<reference evidence="2 3" key="1">
    <citation type="submission" date="2016-11" db="EMBL/GenBank/DDBJ databases">
        <authorList>
            <person name="Jaros S."/>
            <person name="Januszkiewicz K."/>
            <person name="Wedrychowicz H."/>
        </authorList>
    </citation>
    <scope>NUCLEOTIDE SEQUENCE [LARGE SCALE GENOMIC DNA]</scope>
    <source>
        <strain evidence="2 3">DSM 8605</strain>
    </source>
</reference>
<keyword evidence="3" id="KW-1185">Reference proteome</keyword>
<evidence type="ECO:0000313" key="3">
    <source>
        <dbReference type="Proteomes" id="UP000184447"/>
    </source>
</evidence>
<dbReference type="Pfam" id="PF13255">
    <property type="entry name" value="DUF4046"/>
    <property type="match status" value="2"/>
</dbReference>
<dbReference type="InterPro" id="IPR025119">
    <property type="entry name" value="DUF4046"/>
</dbReference>
<dbReference type="AlphaFoldDB" id="A0A1M5RDJ4"/>
<feature type="domain" description="DUF4046" evidence="1">
    <location>
        <begin position="112"/>
        <end position="184"/>
    </location>
</feature>
<protein>
    <recommendedName>
        <fullName evidence="1">DUF4046 domain-containing protein</fullName>
    </recommendedName>
</protein>
<gene>
    <name evidence="2" type="ORF">SAMN02745207_00448</name>
</gene>